<proteinExistence type="predicted"/>
<comment type="caution">
    <text evidence="1">The sequence shown here is derived from an EMBL/GenBank/DDBJ whole genome shotgun (WGS) entry which is preliminary data.</text>
</comment>
<protein>
    <submittedName>
        <fullName evidence="1">Uncharacterized protein</fullName>
    </submittedName>
</protein>
<name>A0ACC3SFL6_9PEZI</name>
<keyword evidence="2" id="KW-1185">Reference proteome</keyword>
<organism evidence="1 2">
    <name type="scientific">Zalaria obscura</name>
    <dbReference type="NCBI Taxonomy" id="2024903"/>
    <lineage>
        <taxon>Eukaryota</taxon>
        <taxon>Fungi</taxon>
        <taxon>Dikarya</taxon>
        <taxon>Ascomycota</taxon>
        <taxon>Pezizomycotina</taxon>
        <taxon>Dothideomycetes</taxon>
        <taxon>Dothideomycetidae</taxon>
        <taxon>Dothideales</taxon>
        <taxon>Zalariaceae</taxon>
        <taxon>Zalaria</taxon>
    </lineage>
</organism>
<evidence type="ECO:0000313" key="2">
    <source>
        <dbReference type="Proteomes" id="UP001320706"/>
    </source>
</evidence>
<evidence type="ECO:0000313" key="1">
    <source>
        <dbReference type="EMBL" id="KAK8211451.1"/>
    </source>
</evidence>
<accession>A0ACC3SFL6</accession>
<dbReference type="EMBL" id="JAMKPW020000013">
    <property type="protein sequence ID" value="KAK8211451.1"/>
    <property type="molecule type" value="Genomic_DNA"/>
</dbReference>
<dbReference type="Proteomes" id="UP001320706">
    <property type="component" value="Unassembled WGS sequence"/>
</dbReference>
<reference evidence="1" key="1">
    <citation type="submission" date="2024-02" db="EMBL/GenBank/DDBJ databases">
        <title>Metagenome Assembled Genome of Zalaria obscura JY119.</title>
        <authorList>
            <person name="Vighnesh L."/>
            <person name="Jagadeeshwari U."/>
            <person name="Venkata Ramana C."/>
            <person name="Sasikala C."/>
        </authorList>
    </citation>
    <scope>NUCLEOTIDE SEQUENCE</scope>
    <source>
        <strain evidence="1">JY119</strain>
    </source>
</reference>
<gene>
    <name evidence="1" type="ORF">M8818_003104</name>
</gene>
<sequence>MYRDYYNEGADNLESLRDNEQAYRRYKIRPRVLVNVDKLDTSTNIFGIKVPFPLGLSPTAMHKLAHPDGEIATSRAAAKMGVAMGLSSYSTTSLEDVAAQGSGNPYFHQVCILKDRKRTLQLLQRAEKAGYKAVFVSVDVPTLGRRVNEMRNSFVLPDGMQFPNILAGAGTVIGEAGNETGYDATLDWNSTIPWLRENTKMQVWLKGVNTAEDVALAVKYKVDGVVISNHGGRQLDGIAATLDTLRECAPIAKGKIGIAVDGGIRQGSDIFKALALGADHCFVGRIPIWGLAVSFRRHESRARHIMLTSSSITDKKGLSWASRSFYRSLRLLCAWLASKALPVPTSGNYQHLPRDFGQFFSRI</sequence>